<organism evidence="2">
    <name type="scientific">Coccidioides posadasii (strain RMSCC 757 / Silveira)</name>
    <name type="common">Valley fever fungus</name>
    <dbReference type="NCBI Taxonomy" id="443226"/>
    <lineage>
        <taxon>Eukaryota</taxon>
        <taxon>Fungi</taxon>
        <taxon>Dikarya</taxon>
        <taxon>Ascomycota</taxon>
        <taxon>Pezizomycotina</taxon>
        <taxon>Eurotiomycetes</taxon>
        <taxon>Eurotiomycetidae</taxon>
        <taxon>Onygenales</taxon>
        <taxon>Onygenaceae</taxon>
        <taxon>Coccidioides</taxon>
    </lineage>
</organism>
<dbReference type="AlphaFoldDB" id="E9CZT3"/>
<dbReference type="EMBL" id="GL636489">
    <property type="protein sequence ID" value="EFW20186.1"/>
    <property type="molecule type" value="Genomic_DNA"/>
</dbReference>
<sequence length="151" mass="16181">MTLSRHGRMPCAKRKPCLDLSGSAYGVVFLGAAAFCDSSIVSSPFPCCLDVHPNSVSLLGGAICRAAIGTPCPLTSTGHGHGMIADLSYPSSPFLSTFQVKQGRKQWPGALGQVSLHNSKKRAQLDFCSSSPEESFTFARSYYYYSSCPFL</sequence>
<keyword evidence="2" id="KW-1185">Reference proteome</keyword>
<dbReference type="VEuPathDB" id="FungiDB:CPSG_03361"/>
<name>E9CZT3_COCPS</name>
<accession>E9CZT3</accession>
<evidence type="ECO:0000313" key="2">
    <source>
        <dbReference type="Proteomes" id="UP000002497"/>
    </source>
</evidence>
<dbReference type="VEuPathDB" id="FungiDB:D8B26_008419"/>
<protein>
    <submittedName>
        <fullName evidence="1">Uncharacterized protein</fullName>
    </submittedName>
</protein>
<gene>
    <name evidence="1" type="ORF">CPSG_03361</name>
</gene>
<dbReference type="Proteomes" id="UP000002497">
    <property type="component" value="Unassembled WGS sequence"/>
</dbReference>
<proteinExistence type="predicted"/>
<dbReference type="HOGENOM" id="CLU_1731296_0_0_1"/>
<reference evidence="2" key="2">
    <citation type="submission" date="2010-03" db="EMBL/GenBank/DDBJ databases">
        <title>The genome sequence of Coccidioides posadasii strain Silveira.</title>
        <authorList>
            <consortium name="The Broad Institute Genome Sequencing Center for Infectious Disease"/>
            <person name="Neafsey D."/>
            <person name="Orbach M."/>
            <person name="Henn M.R."/>
            <person name="Cole G.T."/>
            <person name="Galgiani J."/>
            <person name="Gardner M.J."/>
            <person name="Kirkland T.N."/>
            <person name="Taylor J.W."/>
            <person name="Young S.K."/>
            <person name="Zeng Q."/>
            <person name="Koehrsen M."/>
            <person name="Alvarado L."/>
            <person name="Berlin A."/>
            <person name="Borenstein D."/>
            <person name="Chapman S.B."/>
            <person name="Chen Z."/>
            <person name="Engels R."/>
            <person name="Freedman E."/>
            <person name="Gellesch M."/>
            <person name="Goldberg J."/>
            <person name="Griggs A."/>
            <person name="Gujja S."/>
            <person name="Heilman E."/>
            <person name="Heiman D."/>
            <person name="Howarth C."/>
            <person name="Jen D."/>
            <person name="Larson L."/>
            <person name="Mehta T."/>
            <person name="Neiman D."/>
            <person name="Park D."/>
            <person name="Pearson M."/>
            <person name="Richards J."/>
            <person name="Roberts A."/>
            <person name="Saif S."/>
            <person name="Shea T."/>
            <person name="Shenoy N."/>
            <person name="Sisk P."/>
            <person name="Stolte C."/>
            <person name="Sykes S."/>
            <person name="Walk T."/>
            <person name="White J."/>
            <person name="Yandava C."/>
            <person name="Haas B."/>
            <person name="Nusbaum C."/>
            <person name="Birren B."/>
        </authorList>
    </citation>
    <scope>NUCLEOTIDE SEQUENCE [LARGE SCALE GENOMIC DNA]</scope>
    <source>
        <strain evidence="2">RMSCC 757 / Silveira</strain>
    </source>
</reference>
<evidence type="ECO:0000313" key="1">
    <source>
        <dbReference type="EMBL" id="EFW20186.1"/>
    </source>
</evidence>
<reference evidence="2" key="1">
    <citation type="journal article" date="2010" name="Genome Res.">
        <title>Population genomic sequencing of Coccidioides fungi reveals recent hybridization and transposon control.</title>
        <authorList>
            <person name="Neafsey D.E."/>
            <person name="Barker B.M."/>
            <person name="Sharpton T.J."/>
            <person name="Stajich J.E."/>
            <person name="Park D.J."/>
            <person name="Whiston E."/>
            <person name="Hung C.-Y."/>
            <person name="McMahan C."/>
            <person name="White J."/>
            <person name="Sykes S."/>
            <person name="Heiman D."/>
            <person name="Young S."/>
            <person name="Zeng Q."/>
            <person name="Abouelleil A."/>
            <person name="Aftuck L."/>
            <person name="Bessette D."/>
            <person name="Brown A."/>
            <person name="FitzGerald M."/>
            <person name="Lui A."/>
            <person name="Macdonald J.P."/>
            <person name="Priest M."/>
            <person name="Orbach M.J."/>
            <person name="Galgiani J.N."/>
            <person name="Kirkland T.N."/>
            <person name="Cole G.T."/>
            <person name="Birren B.W."/>
            <person name="Henn M.R."/>
            <person name="Taylor J.W."/>
            <person name="Rounsley S.D."/>
        </authorList>
    </citation>
    <scope>NUCLEOTIDE SEQUENCE [LARGE SCALE GENOMIC DNA]</scope>
    <source>
        <strain evidence="2">RMSCC 757 / Silveira</strain>
    </source>
</reference>